<feature type="transmembrane region" description="Helical" evidence="7">
    <location>
        <begin position="236"/>
        <end position="253"/>
    </location>
</feature>
<comment type="subcellular location">
    <subcellularLocation>
        <location evidence="1">Cell membrane</location>
        <topology evidence="1">Multi-pass membrane protein</topology>
    </subcellularLocation>
</comment>
<dbReference type="SUPFAM" id="SSF103481">
    <property type="entry name" value="Multidrug resistance efflux transporter EmrE"/>
    <property type="match status" value="2"/>
</dbReference>
<evidence type="ECO:0000256" key="1">
    <source>
        <dbReference type="ARBA" id="ARBA00004651"/>
    </source>
</evidence>
<keyword evidence="3" id="KW-1003">Cell membrane</keyword>
<dbReference type="PANTHER" id="PTHR32322:SF18">
    <property type="entry name" value="S-ADENOSYLMETHIONINE_S-ADENOSYLHOMOCYSTEINE TRANSPORTER"/>
    <property type="match status" value="1"/>
</dbReference>
<name>A0AB39HP56_9BACI</name>
<organism evidence="9">
    <name type="scientific">Ornithinibacillus sp. 4-3</name>
    <dbReference type="NCBI Taxonomy" id="3231488"/>
    <lineage>
        <taxon>Bacteria</taxon>
        <taxon>Bacillati</taxon>
        <taxon>Bacillota</taxon>
        <taxon>Bacilli</taxon>
        <taxon>Bacillales</taxon>
        <taxon>Bacillaceae</taxon>
        <taxon>Ornithinibacillus</taxon>
    </lineage>
</organism>
<evidence type="ECO:0000313" key="9">
    <source>
        <dbReference type="EMBL" id="XDK33984.1"/>
    </source>
</evidence>
<evidence type="ECO:0000256" key="4">
    <source>
        <dbReference type="ARBA" id="ARBA00022692"/>
    </source>
</evidence>
<feature type="transmembrane region" description="Helical" evidence="7">
    <location>
        <begin position="173"/>
        <end position="192"/>
    </location>
</feature>
<evidence type="ECO:0000256" key="3">
    <source>
        <dbReference type="ARBA" id="ARBA00022475"/>
    </source>
</evidence>
<dbReference type="InterPro" id="IPR037185">
    <property type="entry name" value="EmrE-like"/>
</dbReference>
<comment type="similarity">
    <text evidence="2">Belongs to the EamA transporter family.</text>
</comment>
<accession>A0AB39HP56</accession>
<dbReference type="GO" id="GO:0005886">
    <property type="term" value="C:plasma membrane"/>
    <property type="evidence" value="ECO:0007669"/>
    <property type="project" value="UniProtKB-SubCell"/>
</dbReference>
<feature type="transmembrane region" description="Helical" evidence="7">
    <location>
        <begin position="84"/>
        <end position="103"/>
    </location>
</feature>
<feature type="domain" description="EamA" evidence="8">
    <location>
        <begin position="142"/>
        <end position="276"/>
    </location>
</feature>
<keyword evidence="4 7" id="KW-0812">Transmembrane</keyword>
<feature type="transmembrane region" description="Helical" evidence="7">
    <location>
        <begin position="32"/>
        <end position="50"/>
    </location>
</feature>
<dbReference type="Pfam" id="PF00892">
    <property type="entry name" value="EamA"/>
    <property type="match status" value="2"/>
</dbReference>
<feature type="transmembrane region" description="Helical" evidence="7">
    <location>
        <begin position="141"/>
        <end position="161"/>
    </location>
</feature>
<feature type="transmembrane region" description="Helical" evidence="7">
    <location>
        <begin position="204"/>
        <end position="224"/>
    </location>
</feature>
<keyword evidence="6 7" id="KW-0472">Membrane</keyword>
<protein>
    <submittedName>
        <fullName evidence="9">DMT family transporter</fullName>
    </submittedName>
</protein>
<keyword evidence="5 7" id="KW-1133">Transmembrane helix</keyword>
<feature type="transmembrane region" description="Helical" evidence="7">
    <location>
        <begin position="62"/>
        <end position="78"/>
    </location>
</feature>
<dbReference type="Gene3D" id="1.10.3730.20">
    <property type="match status" value="1"/>
</dbReference>
<dbReference type="AlphaFoldDB" id="A0AB39HP56"/>
<dbReference type="PANTHER" id="PTHR32322">
    <property type="entry name" value="INNER MEMBRANE TRANSPORTER"/>
    <property type="match status" value="1"/>
</dbReference>
<feature type="transmembrane region" description="Helical" evidence="7">
    <location>
        <begin position="259"/>
        <end position="276"/>
    </location>
</feature>
<evidence type="ECO:0000256" key="5">
    <source>
        <dbReference type="ARBA" id="ARBA00022989"/>
    </source>
</evidence>
<evidence type="ECO:0000256" key="6">
    <source>
        <dbReference type="ARBA" id="ARBA00023136"/>
    </source>
</evidence>
<evidence type="ECO:0000259" key="8">
    <source>
        <dbReference type="Pfam" id="PF00892"/>
    </source>
</evidence>
<evidence type="ECO:0000256" key="2">
    <source>
        <dbReference type="ARBA" id="ARBA00007362"/>
    </source>
</evidence>
<sequence length="290" mass="32507">MYFFMIVLCLIWGFNFVIMKLGNDFFPPGEFATLRFLTGAIVLILVCVWRKTPLPHKSDLKWLILCGFFQTAYFNIAIQISLNYISAGLTSVLTYSMPLFLSLMAHKWIPGERLAVKQTIGIIIGIMGLFIAMNIQSGGSVWIMLLGLSSAVSWAIANLLFKLKLKHSDTVQFTTWQMTIGALGLLMYTLLFEHGESQWGVVPVIYILYSGIIASALAFVMWNYILRRTEASKASMSLLLVPIMGVICGYIFLNENLSMVTMIGVFLVLLGIRFVNSPNQERKAQSARTS</sequence>
<evidence type="ECO:0000256" key="7">
    <source>
        <dbReference type="SAM" id="Phobius"/>
    </source>
</evidence>
<feature type="domain" description="EamA" evidence="8">
    <location>
        <begin position="2"/>
        <end position="132"/>
    </location>
</feature>
<proteinExistence type="inferred from homology"/>
<reference evidence="9" key="1">
    <citation type="submission" date="2024-07" db="EMBL/GenBank/DDBJ databases">
        <title>Halotolerant mesophilic bacterium Ornithinibacillus sp. 4-3, sp. nov., isolated from soil.</title>
        <authorList>
            <person name="Sidarenka A.V."/>
            <person name="Guliayeva D.E."/>
            <person name="Leanovich S.I."/>
            <person name="Hileuskaya K.S."/>
            <person name="Akhremchuk A.E."/>
            <person name="Sikolenko M.A."/>
            <person name="Valentovich L.N."/>
        </authorList>
    </citation>
    <scope>NUCLEOTIDE SEQUENCE</scope>
    <source>
        <strain evidence="9">4-3</strain>
    </source>
</reference>
<gene>
    <name evidence="9" type="ORF">AB4Y30_06435</name>
</gene>
<dbReference type="EMBL" id="CP162599">
    <property type="protein sequence ID" value="XDK33984.1"/>
    <property type="molecule type" value="Genomic_DNA"/>
</dbReference>
<feature type="transmembrane region" description="Helical" evidence="7">
    <location>
        <begin position="115"/>
        <end position="135"/>
    </location>
</feature>
<dbReference type="InterPro" id="IPR000620">
    <property type="entry name" value="EamA_dom"/>
</dbReference>
<dbReference type="RefSeq" id="WP_368654662.1">
    <property type="nucleotide sequence ID" value="NZ_CP162599.1"/>
</dbReference>
<dbReference type="InterPro" id="IPR050638">
    <property type="entry name" value="AA-Vitamin_Transporters"/>
</dbReference>